<name>A0A8J4XN06_CHIOP</name>
<accession>A0A8J4XN06</accession>
<feature type="region of interest" description="Disordered" evidence="1">
    <location>
        <begin position="157"/>
        <end position="186"/>
    </location>
</feature>
<reference evidence="2" key="1">
    <citation type="submission" date="2020-07" db="EMBL/GenBank/DDBJ databases">
        <title>The High-quality genome of the commercially important snow crab, Chionoecetes opilio.</title>
        <authorList>
            <person name="Jeong J.-H."/>
            <person name="Ryu S."/>
        </authorList>
    </citation>
    <scope>NUCLEOTIDE SEQUENCE</scope>
    <source>
        <strain evidence="2">MADBK_172401_WGS</strain>
        <tissue evidence="2">Digestive gland</tissue>
    </source>
</reference>
<dbReference type="AlphaFoldDB" id="A0A8J4XN06"/>
<proteinExistence type="predicted"/>
<evidence type="ECO:0000313" key="3">
    <source>
        <dbReference type="Proteomes" id="UP000770661"/>
    </source>
</evidence>
<sequence>MTLMDDDSIKAGPQLLWSWGNYSYRGKFSPPVARGEDGISRGVTGYSNLLANSLWSRYQGGHYEPPKGLSTMDILKKEGFLGGSPRWCSSSLAFAREPGEQIWDVIRRHLRHSCGMQVTSHTMVQSKPQPGSLRPRVQARRVYTDTRNEASLPCLTRITPRRPGFGSRRSGRTGTGGLLKNPEPLANTQQWNGYGC</sequence>
<evidence type="ECO:0000256" key="1">
    <source>
        <dbReference type="SAM" id="MobiDB-lite"/>
    </source>
</evidence>
<keyword evidence="3" id="KW-1185">Reference proteome</keyword>
<dbReference type="Proteomes" id="UP000770661">
    <property type="component" value="Unassembled WGS sequence"/>
</dbReference>
<dbReference type="EMBL" id="JACEEZ010024156">
    <property type="protein sequence ID" value="KAG0710482.1"/>
    <property type="molecule type" value="Genomic_DNA"/>
</dbReference>
<dbReference type="OrthoDB" id="10014409at2759"/>
<protein>
    <submittedName>
        <fullName evidence="2">Uncharacterized protein</fullName>
    </submittedName>
</protein>
<evidence type="ECO:0000313" key="2">
    <source>
        <dbReference type="EMBL" id="KAG0710482.1"/>
    </source>
</evidence>
<gene>
    <name evidence="2" type="ORF">GWK47_022702</name>
</gene>
<comment type="caution">
    <text evidence="2">The sequence shown here is derived from an EMBL/GenBank/DDBJ whole genome shotgun (WGS) entry which is preliminary data.</text>
</comment>
<organism evidence="2 3">
    <name type="scientific">Chionoecetes opilio</name>
    <name type="common">Atlantic snow crab</name>
    <name type="synonym">Cancer opilio</name>
    <dbReference type="NCBI Taxonomy" id="41210"/>
    <lineage>
        <taxon>Eukaryota</taxon>
        <taxon>Metazoa</taxon>
        <taxon>Ecdysozoa</taxon>
        <taxon>Arthropoda</taxon>
        <taxon>Crustacea</taxon>
        <taxon>Multicrustacea</taxon>
        <taxon>Malacostraca</taxon>
        <taxon>Eumalacostraca</taxon>
        <taxon>Eucarida</taxon>
        <taxon>Decapoda</taxon>
        <taxon>Pleocyemata</taxon>
        <taxon>Brachyura</taxon>
        <taxon>Eubrachyura</taxon>
        <taxon>Majoidea</taxon>
        <taxon>Majidae</taxon>
        <taxon>Chionoecetes</taxon>
    </lineage>
</organism>